<dbReference type="EMBL" id="VSSQ01052839">
    <property type="protein sequence ID" value="MPN06892.1"/>
    <property type="molecule type" value="Genomic_DNA"/>
</dbReference>
<protein>
    <recommendedName>
        <fullName evidence="2">Carboxypeptidase regulatory-like domain-containing protein</fullName>
    </recommendedName>
</protein>
<organism evidence="1">
    <name type="scientific">bioreactor metagenome</name>
    <dbReference type="NCBI Taxonomy" id="1076179"/>
    <lineage>
        <taxon>unclassified sequences</taxon>
        <taxon>metagenomes</taxon>
        <taxon>ecological metagenomes</taxon>
    </lineage>
</organism>
<accession>A0A645F065</accession>
<gene>
    <name evidence="1" type="ORF">SDC9_154149</name>
</gene>
<dbReference type="SUPFAM" id="SSF49478">
    <property type="entry name" value="Cna protein B-type domain"/>
    <property type="match status" value="1"/>
</dbReference>
<comment type="caution">
    <text evidence="1">The sequence shown here is derived from an EMBL/GenBank/DDBJ whole genome shotgun (WGS) entry which is preliminary data.</text>
</comment>
<reference evidence="1" key="1">
    <citation type="submission" date="2019-08" db="EMBL/GenBank/DDBJ databases">
        <authorList>
            <person name="Kucharzyk K."/>
            <person name="Murdoch R.W."/>
            <person name="Higgins S."/>
            <person name="Loffler F."/>
        </authorList>
    </citation>
    <scope>NUCLEOTIDE SEQUENCE</scope>
</reference>
<evidence type="ECO:0000313" key="1">
    <source>
        <dbReference type="EMBL" id="MPN06892.1"/>
    </source>
</evidence>
<sequence>MLFFGGAGILLAFVPFEDRPLEVWIKAFIKSIYSPTIYTYKKKTVENWLDLDLSKNISTATTNAKVPSGNERENSLKKSGMKLGDYLQMNSLTDKKNEPVEINNKIDENQVIKTEVEVKEVKIEPEVKIEKNENKEMNTADWRDTKTGLDLKSEKLGATGEAVFGTIPMPDIPEIANVVVGMATSNEGKIIDGVIVEIQDEHGNPSRVLKTNSLGQFKTSTPLADGKYLLIAEKDGYIFDWVNLELSNQIVQPIKIIAHN</sequence>
<dbReference type="AlphaFoldDB" id="A0A645F065"/>
<name>A0A645F065_9ZZZZ</name>
<proteinExistence type="predicted"/>
<evidence type="ECO:0008006" key="2">
    <source>
        <dbReference type="Google" id="ProtNLM"/>
    </source>
</evidence>